<dbReference type="InterPro" id="IPR007197">
    <property type="entry name" value="rSAM"/>
</dbReference>
<dbReference type="InterPro" id="IPR058240">
    <property type="entry name" value="rSAM_sf"/>
</dbReference>
<name>A0ABQ1KR50_9GAMM</name>
<accession>A0ABQ1KR50</accession>
<dbReference type="SFLD" id="SFLDG01070">
    <property type="entry name" value="PLP-dependent"/>
    <property type="match status" value="1"/>
</dbReference>
<dbReference type="EMBL" id="BMIJ01000008">
    <property type="protein sequence ID" value="GGC08341.1"/>
    <property type="molecule type" value="Genomic_DNA"/>
</dbReference>
<evidence type="ECO:0000256" key="6">
    <source>
        <dbReference type="ARBA" id="ARBA00022485"/>
    </source>
</evidence>
<dbReference type="RefSeq" id="WP_188751322.1">
    <property type="nucleotide sequence ID" value="NZ_BMIJ01000008.1"/>
</dbReference>
<dbReference type="PANTHER" id="PTHR30538:SF1">
    <property type="entry name" value="L-LYSINE 2,3-AMINOMUTASE"/>
    <property type="match status" value="1"/>
</dbReference>
<evidence type="ECO:0000256" key="2">
    <source>
        <dbReference type="ARBA" id="ARBA00001933"/>
    </source>
</evidence>
<evidence type="ECO:0000256" key="4">
    <source>
        <dbReference type="ARBA" id="ARBA00008703"/>
    </source>
</evidence>
<keyword evidence="12" id="KW-0413">Isomerase</keyword>
<dbReference type="NCBIfam" id="TIGR03821">
    <property type="entry name" value="EFP_modif_epmB"/>
    <property type="match status" value="1"/>
</dbReference>
<keyword evidence="9" id="KW-0663">Pyridoxal phosphate</keyword>
<dbReference type="Pfam" id="PF04055">
    <property type="entry name" value="Radical_SAM"/>
    <property type="match status" value="1"/>
</dbReference>
<evidence type="ECO:0000256" key="1">
    <source>
        <dbReference type="ARBA" id="ARBA00001352"/>
    </source>
</evidence>
<dbReference type="InterPro" id="IPR003739">
    <property type="entry name" value="Lys_aminomutase/Glu_NH3_mut"/>
</dbReference>
<dbReference type="PROSITE" id="PS51918">
    <property type="entry name" value="RADICAL_SAM"/>
    <property type="match status" value="1"/>
</dbReference>
<evidence type="ECO:0000256" key="5">
    <source>
        <dbReference type="ARBA" id="ARBA00022363"/>
    </source>
</evidence>
<dbReference type="Gene3D" id="3.20.20.70">
    <property type="entry name" value="Aldolase class I"/>
    <property type="match status" value="1"/>
</dbReference>
<evidence type="ECO:0000256" key="8">
    <source>
        <dbReference type="ARBA" id="ARBA00022723"/>
    </source>
</evidence>
<dbReference type="CDD" id="cd01335">
    <property type="entry name" value="Radical_SAM"/>
    <property type="match status" value="1"/>
</dbReference>
<evidence type="ECO:0000256" key="7">
    <source>
        <dbReference type="ARBA" id="ARBA00022691"/>
    </source>
</evidence>
<evidence type="ECO:0000256" key="9">
    <source>
        <dbReference type="ARBA" id="ARBA00022898"/>
    </source>
</evidence>
<evidence type="ECO:0000256" key="13">
    <source>
        <dbReference type="ARBA" id="ARBA00030756"/>
    </source>
</evidence>
<gene>
    <name evidence="15" type="ORF">GCM10011352_38330</name>
</gene>
<dbReference type="SFLD" id="SFLDF00314">
    <property type="entry name" value="L-lysine_2_3-aminomutase_(yjeK"/>
    <property type="match status" value="1"/>
</dbReference>
<comment type="cofactor">
    <cofactor evidence="3">
        <name>[4Fe-4S] cluster</name>
        <dbReference type="ChEBI" id="CHEBI:49883"/>
    </cofactor>
</comment>
<keyword evidence="11" id="KW-0411">Iron-sulfur</keyword>
<comment type="similarity">
    <text evidence="4">Belongs to the radical SAM superfamily. KamA family.</text>
</comment>
<sequence length="336" mass="37397">MNAYWPAPDAWQQALRNAITDPVELLRQLQLPLSLSNGDAQNSFELRVPRALVSRMKPGNPKDPLLLQVLPSAREMIATPGFSNDPLAELSTNPSAGVVHKYRDRVLLITSGGCAINCRYCFRRHFPYQQNQLGPEQWQRALAYIDANRELSEAILSGGDPLVTPDTRLARMITDLAGIDHLKRIRIHTRLPVVIPERVTRSLVEALTATRLQAVVVLHCNHPQEVDDSVRTAITRLREAGITVLNQAVLLRDINDSVVTLQQLSETLFEVGVLPYYLFVLDPVAGAAHFDISDSEAQKLIGELQTRLPGYLVPRLAREIPGRPSKTLLPPDQTDV</sequence>
<evidence type="ECO:0000256" key="11">
    <source>
        <dbReference type="ARBA" id="ARBA00023014"/>
    </source>
</evidence>
<keyword evidence="7" id="KW-0949">S-adenosyl-L-methionine</keyword>
<evidence type="ECO:0000313" key="16">
    <source>
        <dbReference type="Proteomes" id="UP000629025"/>
    </source>
</evidence>
<dbReference type="Proteomes" id="UP000629025">
    <property type="component" value="Unassembled WGS sequence"/>
</dbReference>
<evidence type="ECO:0000256" key="10">
    <source>
        <dbReference type="ARBA" id="ARBA00023004"/>
    </source>
</evidence>
<proteinExistence type="inferred from homology"/>
<evidence type="ECO:0000256" key="3">
    <source>
        <dbReference type="ARBA" id="ARBA00001966"/>
    </source>
</evidence>
<dbReference type="InterPro" id="IPR022462">
    <property type="entry name" value="EpmB"/>
</dbReference>
<keyword evidence="6" id="KW-0004">4Fe-4S</keyword>
<dbReference type="PANTHER" id="PTHR30538">
    <property type="entry name" value="LYSINE 2,3-AMINOMUTASE-RELATED"/>
    <property type="match status" value="1"/>
</dbReference>
<keyword evidence="10" id="KW-0408">Iron</keyword>
<keyword evidence="8" id="KW-0479">Metal-binding</keyword>
<protein>
    <recommendedName>
        <fullName evidence="5">L-lysine 2,3-aminomutase</fullName>
    </recommendedName>
    <alternativeName>
        <fullName evidence="13">EF-P post-translational modification enzyme B</fullName>
    </alternativeName>
</protein>
<feature type="domain" description="Radical SAM core" evidence="14">
    <location>
        <begin position="100"/>
        <end position="323"/>
    </location>
</feature>
<comment type="catalytic activity">
    <reaction evidence="1">
        <text>L-lysine = D-beta-lysine</text>
        <dbReference type="Rhea" id="RHEA:44148"/>
        <dbReference type="ChEBI" id="CHEBI:32551"/>
        <dbReference type="ChEBI" id="CHEBI:84138"/>
    </reaction>
</comment>
<organism evidence="15 16">
    <name type="scientific">Marinobacterium zhoushanense</name>
    <dbReference type="NCBI Taxonomy" id="1679163"/>
    <lineage>
        <taxon>Bacteria</taxon>
        <taxon>Pseudomonadati</taxon>
        <taxon>Pseudomonadota</taxon>
        <taxon>Gammaproteobacteria</taxon>
        <taxon>Oceanospirillales</taxon>
        <taxon>Oceanospirillaceae</taxon>
        <taxon>Marinobacterium</taxon>
    </lineage>
</organism>
<dbReference type="SFLD" id="SFLDS00029">
    <property type="entry name" value="Radical_SAM"/>
    <property type="match status" value="1"/>
</dbReference>
<comment type="cofactor">
    <cofactor evidence="2">
        <name>pyridoxal 5'-phosphate</name>
        <dbReference type="ChEBI" id="CHEBI:597326"/>
    </cofactor>
</comment>
<dbReference type="PIRSF" id="PIRSF004911">
    <property type="entry name" value="DUF160"/>
    <property type="match status" value="1"/>
</dbReference>
<dbReference type="SUPFAM" id="SSF102114">
    <property type="entry name" value="Radical SAM enzymes"/>
    <property type="match status" value="1"/>
</dbReference>
<evidence type="ECO:0000313" key="15">
    <source>
        <dbReference type="EMBL" id="GGC08341.1"/>
    </source>
</evidence>
<reference evidence="16" key="1">
    <citation type="journal article" date="2019" name="Int. J. Syst. Evol. Microbiol.">
        <title>The Global Catalogue of Microorganisms (GCM) 10K type strain sequencing project: providing services to taxonomists for standard genome sequencing and annotation.</title>
        <authorList>
            <consortium name="The Broad Institute Genomics Platform"/>
            <consortium name="The Broad Institute Genome Sequencing Center for Infectious Disease"/>
            <person name="Wu L."/>
            <person name="Ma J."/>
        </authorList>
    </citation>
    <scope>NUCLEOTIDE SEQUENCE [LARGE SCALE GENOMIC DNA]</scope>
    <source>
        <strain evidence="16">CGMCC 1.15341</strain>
    </source>
</reference>
<comment type="caution">
    <text evidence="15">The sequence shown here is derived from an EMBL/GenBank/DDBJ whole genome shotgun (WGS) entry which is preliminary data.</text>
</comment>
<dbReference type="InterPro" id="IPR013785">
    <property type="entry name" value="Aldolase_TIM"/>
</dbReference>
<evidence type="ECO:0000256" key="12">
    <source>
        <dbReference type="ARBA" id="ARBA00023235"/>
    </source>
</evidence>
<dbReference type="NCBIfam" id="TIGR00238">
    <property type="entry name" value="KamA family radical SAM protein"/>
    <property type="match status" value="1"/>
</dbReference>
<keyword evidence="16" id="KW-1185">Reference proteome</keyword>
<evidence type="ECO:0000259" key="14">
    <source>
        <dbReference type="PROSITE" id="PS51918"/>
    </source>
</evidence>